<keyword evidence="2" id="KW-1185">Reference proteome</keyword>
<evidence type="ECO:0000313" key="2">
    <source>
        <dbReference type="Proteomes" id="UP001335729"/>
    </source>
</evidence>
<dbReference type="RefSeq" id="WP_330505850.1">
    <property type="nucleotide sequence ID" value="NZ_JAZDUE010000012.1"/>
</dbReference>
<organism evidence="1 2">
    <name type="scientific">Gordonia prachuapensis</name>
    <dbReference type="NCBI Taxonomy" id="3115651"/>
    <lineage>
        <taxon>Bacteria</taxon>
        <taxon>Bacillati</taxon>
        <taxon>Actinomycetota</taxon>
        <taxon>Actinomycetes</taxon>
        <taxon>Mycobacteriales</taxon>
        <taxon>Gordoniaceae</taxon>
        <taxon>Gordonia</taxon>
    </lineage>
</organism>
<reference evidence="1 2" key="1">
    <citation type="submission" date="2024-01" db="EMBL/GenBank/DDBJ databases">
        <title>Draft genome sequence of Gordonia sp. PKS22-38.</title>
        <authorList>
            <person name="Suphannarot A."/>
            <person name="Mingma R."/>
        </authorList>
    </citation>
    <scope>NUCLEOTIDE SEQUENCE [LARGE SCALE GENOMIC DNA]</scope>
    <source>
        <strain evidence="1 2">PKS22-38</strain>
    </source>
</reference>
<name>A0ABU7MVW9_9ACTN</name>
<protein>
    <submittedName>
        <fullName evidence="1">Uncharacterized protein</fullName>
    </submittedName>
</protein>
<comment type="caution">
    <text evidence="1">The sequence shown here is derived from an EMBL/GenBank/DDBJ whole genome shotgun (WGS) entry which is preliminary data.</text>
</comment>
<accession>A0ABU7MVW9</accession>
<sequence>MTALILLALLILVLSPIAIRIQRPASRPADLLHPRFDRSTGAQRLHDDVVLHHLQHRDSA</sequence>
<proteinExistence type="predicted"/>
<evidence type="ECO:0000313" key="1">
    <source>
        <dbReference type="EMBL" id="MEE4024486.1"/>
    </source>
</evidence>
<dbReference type="Proteomes" id="UP001335729">
    <property type="component" value="Unassembled WGS sequence"/>
</dbReference>
<gene>
    <name evidence="1" type="ORF">V1Y59_15480</name>
</gene>
<dbReference type="EMBL" id="JAZDUE010000012">
    <property type="protein sequence ID" value="MEE4024486.1"/>
    <property type="molecule type" value="Genomic_DNA"/>
</dbReference>